<reference evidence="1 2" key="1">
    <citation type="submission" date="2015-03" db="EMBL/GenBank/DDBJ databases">
        <title>Genome assembly of Sandaracinus amylolyticus DSM 53668.</title>
        <authorList>
            <person name="Sharma G."/>
            <person name="Subramanian S."/>
        </authorList>
    </citation>
    <scope>NUCLEOTIDE SEQUENCE [LARGE SCALE GENOMIC DNA]</scope>
    <source>
        <strain evidence="1 2">DSM 53668</strain>
    </source>
</reference>
<dbReference type="OrthoDB" id="9786191at2"/>
<protein>
    <recommendedName>
        <fullName evidence="3">Cytochrome c domain-containing protein</fullName>
    </recommendedName>
</protein>
<dbReference type="KEGG" id="samy:DB32_008135"/>
<sequence length="486" mass="51443">MRHAIALALLTTGCVGQLGGDLRDDPRPIDPDPEPIRVSLAAAPALEPDGACVALREGETLLDTSPEGDAWLASDEALRVVARDGTEWALPYAPAARPTYLVAHDARAATWIASGLIERAVPGGLRRVHVPAETGTPRWLCGDPEVPGPFFVATEHGLHAREGGQFWRYAVEGDALAPQFPFALASGACTTATHELWFADDAGAWRLDLSDAAPALRALEAIPPGLAMVREGALAAAVSDESLFLIEGSASSEIVFDEGAPASVTIGGGRVWARLPTMIARRDRDGEWSRIELASDDLHADATGAAWSIAATELCRVETDATLSISGLVPDDRVSGARALVITTSAMAESTRVTIDGSVVFEADEASTTFDAGELPMGAAGWHELVASAEIDGAEVTRTIAYEVIDTAPLSFERDVAPFVATHCVSCHAEDAPSRVRLDTYDSFRARAPSALARMVRGEMPPSPMDPAPAEMVRTVERWIEGGMMP</sequence>
<evidence type="ECO:0008006" key="3">
    <source>
        <dbReference type="Google" id="ProtNLM"/>
    </source>
</evidence>
<dbReference type="AlphaFoldDB" id="A0A0F6W9Q5"/>
<dbReference type="EMBL" id="CP011125">
    <property type="protein sequence ID" value="AKF10986.1"/>
    <property type="molecule type" value="Genomic_DNA"/>
</dbReference>
<dbReference type="STRING" id="927083.DB32_008135"/>
<evidence type="ECO:0000313" key="2">
    <source>
        <dbReference type="Proteomes" id="UP000034883"/>
    </source>
</evidence>
<name>A0A0F6W9Q5_9BACT</name>
<keyword evidence="2" id="KW-1185">Reference proteome</keyword>
<evidence type="ECO:0000313" key="1">
    <source>
        <dbReference type="EMBL" id="AKF10986.1"/>
    </source>
</evidence>
<accession>A0A0F6W9Q5</accession>
<proteinExistence type="predicted"/>
<dbReference type="Proteomes" id="UP000034883">
    <property type="component" value="Chromosome"/>
</dbReference>
<gene>
    <name evidence="1" type="ORF">DB32_008135</name>
</gene>
<dbReference type="RefSeq" id="WP_053237900.1">
    <property type="nucleotide sequence ID" value="NZ_CP011125.1"/>
</dbReference>
<organism evidence="1 2">
    <name type="scientific">Sandaracinus amylolyticus</name>
    <dbReference type="NCBI Taxonomy" id="927083"/>
    <lineage>
        <taxon>Bacteria</taxon>
        <taxon>Pseudomonadati</taxon>
        <taxon>Myxococcota</taxon>
        <taxon>Polyangia</taxon>
        <taxon>Polyangiales</taxon>
        <taxon>Sandaracinaceae</taxon>
        <taxon>Sandaracinus</taxon>
    </lineage>
</organism>